<protein>
    <submittedName>
        <fullName evidence="1">Uncharacterized protein</fullName>
    </submittedName>
</protein>
<evidence type="ECO:0000313" key="1">
    <source>
        <dbReference type="EMBL" id="WDE14562.1"/>
    </source>
</evidence>
<dbReference type="InterPro" id="IPR027443">
    <property type="entry name" value="IPNS-like_sf"/>
</dbReference>
<name>A0ABY7VQY1_9GAMM</name>
<sequence length="99" mass="11318">MSKFYRGYARPGAEKIDPYGPEDFRETYLMGWESPDKAPLPQRIPFLGPNNWPVGNAHFQQVLLSYYHSVMQVAQFLLACFALSIGQASDFFKNNSRVP</sequence>
<proteinExistence type="predicted"/>
<reference evidence="1 2" key="1">
    <citation type="journal article" date="2022" name="Mar. Drugs">
        <title>Bioassay-Guided Fractionation Leads to the Detection of Cholic Acid Generated by the Rare Thalassomonas sp.</title>
        <authorList>
            <person name="Pheiffer F."/>
            <person name="Schneider Y.K."/>
            <person name="Hansen E.H."/>
            <person name="Andersen J.H."/>
            <person name="Isaksson J."/>
            <person name="Busche T."/>
            <person name="R C."/>
            <person name="Kalinowski J."/>
            <person name="Zyl L.V."/>
            <person name="Trindade M."/>
        </authorList>
    </citation>
    <scope>NUCLEOTIDE SEQUENCE [LARGE SCALE GENOMIC DNA]</scope>
    <source>
        <strain evidence="1 2">A5K-61T</strain>
    </source>
</reference>
<dbReference type="Proteomes" id="UP001215231">
    <property type="component" value="Chromosome"/>
</dbReference>
<dbReference type="EMBL" id="CP059693">
    <property type="protein sequence ID" value="WDE14562.1"/>
    <property type="molecule type" value="Genomic_DNA"/>
</dbReference>
<accession>A0ABY7VQY1</accession>
<evidence type="ECO:0000313" key="2">
    <source>
        <dbReference type="Proteomes" id="UP001215231"/>
    </source>
</evidence>
<dbReference type="SUPFAM" id="SSF51197">
    <property type="entry name" value="Clavaminate synthase-like"/>
    <property type="match status" value="1"/>
</dbReference>
<organism evidence="1 2">
    <name type="scientific">Thalassomonas haliotis</name>
    <dbReference type="NCBI Taxonomy" id="485448"/>
    <lineage>
        <taxon>Bacteria</taxon>
        <taxon>Pseudomonadati</taxon>
        <taxon>Pseudomonadota</taxon>
        <taxon>Gammaproteobacteria</taxon>
        <taxon>Alteromonadales</taxon>
        <taxon>Colwelliaceae</taxon>
        <taxon>Thalassomonas</taxon>
    </lineage>
</organism>
<keyword evidence="2" id="KW-1185">Reference proteome</keyword>
<gene>
    <name evidence="1" type="ORF">H3N35_16930</name>
</gene>
<dbReference type="Gene3D" id="2.60.120.330">
    <property type="entry name" value="B-lactam Antibiotic, Isopenicillin N Synthase, Chain"/>
    <property type="match status" value="1"/>
</dbReference>